<sequence length="404" mass="44070">MLALKKVKELNRLISKGRQPEQQTFQEIITTLDSLAQKTPNWSALLHVTAETAENAKNTPKALDYYKLEYAQLQKDPQSAEKEAQSKHIQNKIALLTKEFDEKLKLSFPTATTKSELETSSITERSATERLLDPVRRLIGYVPNQAENTRPVRVAILGGVPPKNLLKREQMEVLNSSSADTENQESYLTDYTASVTQAVLLSAPHAHFIFSNVHASSGGMGTTALLDMINDLARAKPDILVITYGPLEGKVFENAFESFTEGGILVLLAAGNEPKRPFPFAGRPILNKIMVVSSVDEKGFASSFSPSDPKSFWAPGEKIPVQKYKLQDGQFSVETAPDFVSGTSFATAVAAGIAATVLSVRALSPDAVIKLLRETATPFTSSTNATPAILNQKMALTKLADRPH</sequence>
<dbReference type="SUPFAM" id="SSF52743">
    <property type="entry name" value="Subtilisin-like"/>
    <property type="match status" value="1"/>
</dbReference>
<evidence type="ECO:0000313" key="2">
    <source>
        <dbReference type="EMBL" id="RCR71510.1"/>
    </source>
</evidence>
<organism evidence="2 3">
    <name type="scientific">Larkinella punicea</name>
    <dbReference type="NCBI Taxonomy" id="2315727"/>
    <lineage>
        <taxon>Bacteria</taxon>
        <taxon>Pseudomonadati</taxon>
        <taxon>Bacteroidota</taxon>
        <taxon>Cytophagia</taxon>
        <taxon>Cytophagales</taxon>
        <taxon>Spirosomataceae</taxon>
        <taxon>Larkinella</taxon>
    </lineage>
</organism>
<dbReference type="CDD" id="cd00306">
    <property type="entry name" value="Peptidases_S8_S53"/>
    <property type="match status" value="1"/>
</dbReference>
<dbReference type="GO" id="GO:0004252">
    <property type="term" value="F:serine-type endopeptidase activity"/>
    <property type="evidence" value="ECO:0007669"/>
    <property type="project" value="InterPro"/>
</dbReference>
<keyword evidence="3" id="KW-1185">Reference proteome</keyword>
<dbReference type="InterPro" id="IPR036852">
    <property type="entry name" value="Peptidase_S8/S53_dom_sf"/>
</dbReference>
<reference evidence="2 3" key="1">
    <citation type="submission" date="2018-07" db="EMBL/GenBank/DDBJ databases">
        <title>Genome analysis of Larkinella rosea.</title>
        <authorList>
            <person name="Zhou Z."/>
            <person name="Wang G."/>
        </authorList>
    </citation>
    <scope>NUCLEOTIDE SEQUENCE [LARGE SCALE GENOMIC DNA]</scope>
    <source>
        <strain evidence="3">zzj9</strain>
    </source>
</reference>
<evidence type="ECO:0000313" key="3">
    <source>
        <dbReference type="Proteomes" id="UP000253383"/>
    </source>
</evidence>
<dbReference type="InterPro" id="IPR000209">
    <property type="entry name" value="Peptidase_S8/S53_dom"/>
</dbReference>
<feature type="domain" description="Peptidase S8/S53" evidence="1">
    <location>
        <begin position="203"/>
        <end position="383"/>
    </location>
</feature>
<gene>
    <name evidence="2" type="ORF">DUE52_00840</name>
</gene>
<dbReference type="Pfam" id="PF00082">
    <property type="entry name" value="Peptidase_S8"/>
    <property type="match status" value="1"/>
</dbReference>
<name>A0A368JV17_9BACT</name>
<dbReference type="Gene3D" id="3.40.50.200">
    <property type="entry name" value="Peptidase S8/S53 domain"/>
    <property type="match status" value="1"/>
</dbReference>
<dbReference type="Proteomes" id="UP000253383">
    <property type="component" value="Unassembled WGS sequence"/>
</dbReference>
<dbReference type="AlphaFoldDB" id="A0A368JV17"/>
<comment type="caution">
    <text evidence="2">The sequence shown here is derived from an EMBL/GenBank/DDBJ whole genome shotgun (WGS) entry which is preliminary data.</text>
</comment>
<evidence type="ECO:0000259" key="1">
    <source>
        <dbReference type="Pfam" id="PF00082"/>
    </source>
</evidence>
<protein>
    <recommendedName>
        <fullName evidence="1">Peptidase S8/S53 domain-containing protein</fullName>
    </recommendedName>
</protein>
<accession>A0A368JV17</accession>
<proteinExistence type="predicted"/>
<dbReference type="EMBL" id="QOWE01000001">
    <property type="protein sequence ID" value="RCR71510.1"/>
    <property type="molecule type" value="Genomic_DNA"/>
</dbReference>
<dbReference type="GO" id="GO:0006508">
    <property type="term" value="P:proteolysis"/>
    <property type="evidence" value="ECO:0007669"/>
    <property type="project" value="InterPro"/>
</dbReference>